<reference evidence="1 2" key="1">
    <citation type="submission" date="2023-04" db="EMBL/GenBank/DDBJ databases">
        <title>Spirochaete genome identified in red abalone sample constitutes a novel genus.</title>
        <authorList>
            <person name="Sharma S.P."/>
            <person name="Purcell C.M."/>
            <person name="Hyde J.R."/>
            <person name="Severin A.J."/>
        </authorList>
    </citation>
    <scope>NUCLEOTIDE SEQUENCE [LARGE SCALE GENOMIC DNA]</scope>
    <source>
        <strain evidence="1 2">SP-2023</strain>
    </source>
</reference>
<accession>A0ABY8MGN2</accession>
<evidence type="ECO:0000313" key="2">
    <source>
        <dbReference type="Proteomes" id="UP001228690"/>
    </source>
</evidence>
<sequence length="243" mass="25510">MTDVNGGTETKFGVSASTTFVGATQALVSLTPTKSGAAAFLAVADKETIPSVTAAETLLAYRKIDFSNTSAQIIQFALSISATQNATSGEVSGDTLAVLQPSTAYKVVMYSSGSSTTLLTFTTFSGIDVGHPISLGGRKFTFNLSAHNFQTETDGRFQVPFVFSWVMSSDLLIEVGDVSVETVMGRFAPGTITLGSKYTGLVNTWGDQARGALVLHTSRSGSVRKYSLGLVNKAGDTLAILYN</sequence>
<protein>
    <submittedName>
        <fullName evidence="1">Uncharacterized protein</fullName>
    </submittedName>
</protein>
<name>A0ABY8MGN2_9SPIO</name>
<organism evidence="1 2">
    <name type="scientific">Candidatus Haliotispira prima</name>
    <dbReference type="NCBI Taxonomy" id="3034016"/>
    <lineage>
        <taxon>Bacteria</taxon>
        <taxon>Pseudomonadati</taxon>
        <taxon>Spirochaetota</taxon>
        <taxon>Spirochaetia</taxon>
        <taxon>Spirochaetales</taxon>
        <taxon>Spirochaetaceae</taxon>
        <taxon>Candidatus Haliotispira</taxon>
    </lineage>
</organism>
<proteinExistence type="predicted"/>
<dbReference type="Proteomes" id="UP001228690">
    <property type="component" value="Chromosome"/>
</dbReference>
<dbReference type="RefSeq" id="WP_326927294.1">
    <property type="nucleotide sequence ID" value="NZ_CP123443.1"/>
</dbReference>
<keyword evidence="2" id="KW-1185">Reference proteome</keyword>
<evidence type="ECO:0000313" key="1">
    <source>
        <dbReference type="EMBL" id="WGK69106.1"/>
    </source>
</evidence>
<gene>
    <name evidence="1" type="ORF">P0082_11580</name>
</gene>
<dbReference type="EMBL" id="CP123443">
    <property type="protein sequence ID" value="WGK69106.1"/>
    <property type="molecule type" value="Genomic_DNA"/>
</dbReference>